<gene>
    <name evidence="3" type="ORF">WR25_11495</name>
</gene>
<feature type="compositionally biased region" description="Polar residues" evidence="1">
    <location>
        <begin position="46"/>
        <end position="59"/>
    </location>
</feature>
<proteinExistence type="predicted"/>
<dbReference type="Proteomes" id="UP000218231">
    <property type="component" value="Unassembled WGS sequence"/>
</dbReference>
<feature type="compositionally biased region" description="Low complexity" evidence="1">
    <location>
        <begin position="64"/>
        <end position="83"/>
    </location>
</feature>
<evidence type="ECO:0000313" key="4">
    <source>
        <dbReference type="Proteomes" id="UP000218231"/>
    </source>
</evidence>
<sequence>MKFLDWTKIFYALSILAAVEGCARTAPGEGELTTLGPDDTTPLPSGATTMPGSDSTTTPDGDVTSGSTAAPTTESTTAMTSTSNDVKHNNNAWFEFNLKEFINRFQIALLLGHSGLIGQRIRCVMGQTIGSGSNYYTMDQYKNGACNTFHTGAEPASFTSQEQWDYLVGADGMKLPK</sequence>
<accession>A0A2A2L6Y1</accession>
<evidence type="ECO:0000256" key="2">
    <source>
        <dbReference type="SAM" id="SignalP"/>
    </source>
</evidence>
<dbReference type="AlphaFoldDB" id="A0A2A2L6Y1"/>
<feature type="signal peptide" evidence="2">
    <location>
        <begin position="1"/>
        <end position="25"/>
    </location>
</feature>
<protein>
    <submittedName>
        <fullName evidence="3">Uncharacterized protein</fullName>
    </submittedName>
</protein>
<organism evidence="3 4">
    <name type="scientific">Diploscapter pachys</name>
    <dbReference type="NCBI Taxonomy" id="2018661"/>
    <lineage>
        <taxon>Eukaryota</taxon>
        <taxon>Metazoa</taxon>
        <taxon>Ecdysozoa</taxon>
        <taxon>Nematoda</taxon>
        <taxon>Chromadorea</taxon>
        <taxon>Rhabditida</taxon>
        <taxon>Rhabditina</taxon>
        <taxon>Rhabditomorpha</taxon>
        <taxon>Rhabditoidea</taxon>
        <taxon>Rhabditidae</taxon>
        <taxon>Diploscapter</taxon>
    </lineage>
</organism>
<feature type="compositionally biased region" description="Low complexity" evidence="1">
    <location>
        <begin position="32"/>
        <end position="44"/>
    </location>
</feature>
<comment type="caution">
    <text evidence="3">The sequence shown here is derived from an EMBL/GenBank/DDBJ whole genome shotgun (WGS) entry which is preliminary data.</text>
</comment>
<name>A0A2A2L6Y1_9BILA</name>
<keyword evidence="2" id="KW-0732">Signal</keyword>
<keyword evidence="4" id="KW-1185">Reference proteome</keyword>
<evidence type="ECO:0000313" key="3">
    <source>
        <dbReference type="EMBL" id="PAV82026.1"/>
    </source>
</evidence>
<feature type="chain" id="PRO_5012177863" evidence="2">
    <location>
        <begin position="26"/>
        <end position="177"/>
    </location>
</feature>
<reference evidence="3 4" key="1">
    <citation type="journal article" date="2017" name="Curr. Biol.">
        <title>Genome architecture and evolution of a unichromosomal asexual nematode.</title>
        <authorList>
            <person name="Fradin H."/>
            <person name="Zegar C."/>
            <person name="Gutwein M."/>
            <person name="Lucas J."/>
            <person name="Kovtun M."/>
            <person name="Corcoran D."/>
            <person name="Baugh L.R."/>
            <person name="Kiontke K."/>
            <person name="Gunsalus K."/>
            <person name="Fitch D.H."/>
            <person name="Piano F."/>
        </authorList>
    </citation>
    <scope>NUCLEOTIDE SEQUENCE [LARGE SCALE GENOMIC DNA]</scope>
    <source>
        <strain evidence="3">PF1309</strain>
    </source>
</reference>
<feature type="region of interest" description="Disordered" evidence="1">
    <location>
        <begin position="28"/>
        <end position="84"/>
    </location>
</feature>
<evidence type="ECO:0000256" key="1">
    <source>
        <dbReference type="SAM" id="MobiDB-lite"/>
    </source>
</evidence>
<dbReference type="EMBL" id="LIAE01007088">
    <property type="protein sequence ID" value="PAV82026.1"/>
    <property type="molecule type" value="Genomic_DNA"/>
</dbReference>